<accession>A0A6P2CS13</accession>
<evidence type="ECO:0000313" key="4">
    <source>
        <dbReference type="EMBL" id="VTR90885.1"/>
    </source>
</evidence>
<name>A0A6P2CS13_9BACT</name>
<dbReference type="Proteomes" id="UP000464178">
    <property type="component" value="Chromosome"/>
</dbReference>
<proteinExistence type="predicted"/>
<dbReference type="KEGG" id="gms:SOIL9_68290"/>
<evidence type="ECO:0000313" key="5">
    <source>
        <dbReference type="Proteomes" id="UP000464178"/>
    </source>
</evidence>
<evidence type="ECO:0000256" key="2">
    <source>
        <dbReference type="SAM" id="SignalP"/>
    </source>
</evidence>
<dbReference type="InterPro" id="IPR007055">
    <property type="entry name" value="BON_dom"/>
</dbReference>
<evidence type="ECO:0000256" key="1">
    <source>
        <dbReference type="SAM" id="MobiDB-lite"/>
    </source>
</evidence>
<feature type="domain" description="BON" evidence="3">
    <location>
        <begin position="176"/>
        <end position="245"/>
    </location>
</feature>
<dbReference type="PROSITE" id="PS50914">
    <property type="entry name" value="BON"/>
    <property type="match status" value="1"/>
</dbReference>
<organism evidence="4 5">
    <name type="scientific">Gemmata massiliana</name>
    <dbReference type="NCBI Taxonomy" id="1210884"/>
    <lineage>
        <taxon>Bacteria</taxon>
        <taxon>Pseudomonadati</taxon>
        <taxon>Planctomycetota</taxon>
        <taxon>Planctomycetia</taxon>
        <taxon>Gemmatales</taxon>
        <taxon>Gemmataceae</taxon>
        <taxon>Gemmata</taxon>
    </lineage>
</organism>
<sequence length="248" mass="24865">MRGLKTWAWAVVIAGATASPAFSQNTSGTTSGGNTSSGTTSSGSSNTSSLGSTLGSSLGSSSLTGSSSAIQTVTAPDPPSAPTGNAASSSAKSNFLSGYYANPYYQGINNKSSTTPGGFGSTTFSSTGSGSTSTGRTTGTGTRGTQNTTNQSGILIQLPVQIHYAAQMRFPTPPVPAIKLQTDLRGIIDAGGLSNSKSVQVLADGNNNVTLRGTVKDDEEARLVEGLVRLTPGVGGITNELTFPVASK</sequence>
<feature type="region of interest" description="Disordered" evidence="1">
    <location>
        <begin position="119"/>
        <end position="152"/>
    </location>
</feature>
<protein>
    <submittedName>
        <fullName evidence="4">: BON</fullName>
    </submittedName>
</protein>
<feature type="region of interest" description="Disordered" evidence="1">
    <location>
        <begin position="21"/>
        <end position="88"/>
    </location>
</feature>
<gene>
    <name evidence="4" type="ORF">SOIL9_68290</name>
</gene>
<keyword evidence="5" id="KW-1185">Reference proteome</keyword>
<dbReference type="Gene3D" id="3.30.1340.30">
    <property type="match status" value="1"/>
</dbReference>
<keyword evidence="2" id="KW-0732">Signal</keyword>
<dbReference type="AlphaFoldDB" id="A0A6P2CS13"/>
<reference evidence="4 5" key="1">
    <citation type="submission" date="2019-05" db="EMBL/GenBank/DDBJ databases">
        <authorList>
            <consortium name="Science for Life Laboratories"/>
        </authorList>
    </citation>
    <scope>NUCLEOTIDE SEQUENCE [LARGE SCALE GENOMIC DNA]</scope>
    <source>
        <strain evidence="4">Soil9</strain>
    </source>
</reference>
<feature type="signal peptide" evidence="2">
    <location>
        <begin position="1"/>
        <end position="23"/>
    </location>
</feature>
<dbReference type="EMBL" id="LR593886">
    <property type="protein sequence ID" value="VTR90885.1"/>
    <property type="molecule type" value="Genomic_DNA"/>
</dbReference>
<feature type="compositionally biased region" description="Low complexity" evidence="1">
    <location>
        <begin position="25"/>
        <end position="68"/>
    </location>
</feature>
<dbReference type="Pfam" id="PF04972">
    <property type="entry name" value="BON"/>
    <property type="match status" value="1"/>
</dbReference>
<dbReference type="RefSeq" id="WP_162665959.1">
    <property type="nucleotide sequence ID" value="NZ_LR593886.1"/>
</dbReference>
<feature type="chain" id="PRO_5026731614" evidence="2">
    <location>
        <begin position="24"/>
        <end position="248"/>
    </location>
</feature>
<evidence type="ECO:0000259" key="3">
    <source>
        <dbReference type="PROSITE" id="PS50914"/>
    </source>
</evidence>